<evidence type="ECO:0000313" key="1">
    <source>
        <dbReference type="EMBL" id="MCS4557634.1"/>
    </source>
</evidence>
<protein>
    <submittedName>
        <fullName evidence="1">Uncharacterized protein</fullName>
    </submittedName>
</protein>
<keyword evidence="2" id="KW-1185">Reference proteome</keyword>
<gene>
    <name evidence="1" type="ORF">L9G74_14385</name>
</gene>
<reference evidence="2" key="2">
    <citation type="submission" date="2023-07" db="EMBL/GenBank/DDBJ databases">
        <title>Shewanella mangrovi sp. nov., an acetaldehyde- degrading bacterium isolated from mangrove sediment.</title>
        <authorList>
            <person name="Liu Y."/>
        </authorList>
    </citation>
    <scope>NUCLEOTIDE SEQUENCE [LARGE SCALE GENOMIC DNA]</scope>
    <source>
        <strain evidence="2">C32</strain>
    </source>
</reference>
<name>A0ABT2FMS4_9GAMM</name>
<proteinExistence type="predicted"/>
<reference evidence="1 2" key="1">
    <citation type="submission" date="2022-02" db="EMBL/GenBank/DDBJ databases">
        <authorList>
            <person name="Zhuang L."/>
        </authorList>
    </citation>
    <scope>NUCLEOTIDE SEQUENCE [LARGE SCALE GENOMIC DNA]</scope>
    <source>
        <strain evidence="1 2">C32</strain>
    </source>
</reference>
<sequence>MKEAMLSIAFFMQKKTVLPYGGTDLEPKAQFFTLSNVNNLALRQKIGNIKTGKCFRALLFHR</sequence>
<dbReference type="RefSeq" id="WP_238897112.1">
    <property type="nucleotide sequence ID" value="NZ_JAKOGG010000011.1"/>
</dbReference>
<organism evidence="1 2">
    <name type="scientific">Shewanella electrica</name>
    <dbReference type="NCBI Taxonomy" id="515560"/>
    <lineage>
        <taxon>Bacteria</taxon>
        <taxon>Pseudomonadati</taxon>
        <taxon>Pseudomonadota</taxon>
        <taxon>Gammaproteobacteria</taxon>
        <taxon>Alteromonadales</taxon>
        <taxon>Shewanellaceae</taxon>
        <taxon>Shewanella</taxon>
    </lineage>
</organism>
<dbReference type="EMBL" id="JAKOGG010000011">
    <property type="protein sequence ID" value="MCS4557634.1"/>
    <property type="molecule type" value="Genomic_DNA"/>
</dbReference>
<dbReference type="Proteomes" id="UP001201549">
    <property type="component" value="Unassembled WGS sequence"/>
</dbReference>
<comment type="caution">
    <text evidence="1">The sequence shown here is derived from an EMBL/GenBank/DDBJ whole genome shotgun (WGS) entry which is preliminary data.</text>
</comment>
<accession>A0ABT2FMS4</accession>
<evidence type="ECO:0000313" key="2">
    <source>
        <dbReference type="Proteomes" id="UP001201549"/>
    </source>
</evidence>